<dbReference type="Proteomes" id="UP001597192">
    <property type="component" value="Unassembled WGS sequence"/>
</dbReference>
<organism evidence="1 2">
    <name type="scientific">Lacticaseibacillus yichunensis</name>
    <dbReference type="NCBI Taxonomy" id="2486015"/>
    <lineage>
        <taxon>Bacteria</taxon>
        <taxon>Bacillati</taxon>
        <taxon>Bacillota</taxon>
        <taxon>Bacilli</taxon>
        <taxon>Lactobacillales</taxon>
        <taxon>Lactobacillaceae</taxon>
        <taxon>Lacticaseibacillus</taxon>
    </lineage>
</organism>
<evidence type="ECO:0008006" key="3">
    <source>
        <dbReference type="Google" id="ProtNLM"/>
    </source>
</evidence>
<dbReference type="InterPro" id="IPR010985">
    <property type="entry name" value="Ribbon_hlx_hlx"/>
</dbReference>
<proteinExistence type="predicted"/>
<keyword evidence="2" id="KW-1185">Reference proteome</keyword>
<name>A0ABW4CSB2_9LACO</name>
<accession>A0ABW4CSB2</accession>
<dbReference type="SUPFAM" id="SSF47598">
    <property type="entry name" value="Ribbon-helix-helix"/>
    <property type="match status" value="1"/>
</dbReference>
<dbReference type="InterPro" id="IPR041088">
    <property type="entry name" value="RHH_8"/>
</dbReference>
<evidence type="ECO:0000313" key="1">
    <source>
        <dbReference type="EMBL" id="MFD1432391.1"/>
    </source>
</evidence>
<protein>
    <recommendedName>
        <fullName evidence="3">CopG family transcriptional regulator</fullName>
    </recommendedName>
</protein>
<dbReference type="PANTHER" id="PTHR36215">
    <property type="entry name" value="BLL4998 PROTEIN"/>
    <property type="match status" value="1"/>
</dbReference>
<dbReference type="RefSeq" id="WP_379897228.1">
    <property type="nucleotide sequence ID" value="NZ_JBHTOG010000035.1"/>
</dbReference>
<dbReference type="CDD" id="cd22231">
    <property type="entry name" value="RHH_NikR_HicB-like"/>
    <property type="match status" value="1"/>
</dbReference>
<dbReference type="PANTHER" id="PTHR36215:SF1">
    <property type="entry name" value="BLL4998 PROTEIN"/>
    <property type="match status" value="1"/>
</dbReference>
<reference evidence="2" key="1">
    <citation type="journal article" date="2019" name="Int. J. Syst. Evol. Microbiol.">
        <title>The Global Catalogue of Microorganisms (GCM) 10K type strain sequencing project: providing services to taxonomists for standard genome sequencing and annotation.</title>
        <authorList>
            <consortium name="The Broad Institute Genomics Platform"/>
            <consortium name="The Broad Institute Genome Sequencing Center for Infectious Disease"/>
            <person name="Wu L."/>
            <person name="Ma J."/>
        </authorList>
    </citation>
    <scope>NUCLEOTIDE SEQUENCE [LARGE SCALE GENOMIC DNA]</scope>
    <source>
        <strain evidence="2">CCM 8947</strain>
    </source>
</reference>
<gene>
    <name evidence="1" type="ORF">ACFQ47_06800</name>
</gene>
<comment type="caution">
    <text evidence="1">The sequence shown here is derived from an EMBL/GenBank/DDBJ whole genome shotgun (WGS) entry which is preliminary data.</text>
</comment>
<dbReference type="EMBL" id="JBHTOG010000035">
    <property type="protein sequence ID" value="MFD1432391.1"/>
    <property type="molecule type" value="Genomic_DNA"/>
</dbReference>
<sequence length="132" mass="14826">MATQTEKITLNVTPIDLAAIDLLVEQGFYQNRTDFFKHAIAGKLQEQQTTIDELVTREVKQPHSYYTIGIQVISRKWLADLQVKRDTATVVVYGLLTIDQDVPLSMLQETVTSIKVYGVTHADKSIKAAYGL</sequence>
<evidence type="ECO:0000313" key="2">
    <source>
        <dbReference type="Proteomes" id="UP001597192"/>
    </source>
</evidence>
<dbReference type="Pfam" id="PF17723">
    <property type="entry name" value="RHH_8"/>
    <property type="match status" value="1"/>
</dbReference>